<evidence type="ECO:0000313" key="1">
    <source>
        <dbReference type="EMBL" id="CDY58333.1"/>
    </source>
</evidence>
<evidence type="ECO:0000313" key="2">
    <source>
        <dbReference type="Proteomes" id="UP000028999"/>
    </source>
</evidence>
<gene>
    <name evidence="1" type="primary">BnaA03g57360D</name>
    <name evidence="1" type="ORF">GSBRNA2T00023467001</name>
</gene>
<dbReference type="Gramene" id="CDY58333">
    <property type="protein sequence ID" value="CDY58333"/>
    <property type="gene ID" value="GSBRNA2T00023467001"/>
</dbReference>
<dbReference type="PaxDb" id="3708-A0A078J3L9"/>
<accession>A0A078J3L9</accession>
<sequence length="22" mass="2266">MISTQGMMSLGAKQEAGIAVIE</sequence>
<name>A0A078J3L9_BRANA</name>
<protein>
    <submittedName>
        <fullName evidence="1">BnaA03g57360D protein</fullName>
    </submittedName>
</protein>
<organism evidence="1 2">
    <name type="scientific">Brassica napus</name>
    <name type="common">Rape</name>
    <dbReference type="NCBI Taxonomy" id="3708"/>
    <lineage>
        <taxon>Eukaryota</taxon>
        <taxon>Viridiplantae</taxon>
        <taxon>Streptophyta</taxon>
        <taxon>Embryophyta</taxon>
        <taxon>Tracheophyta</taxon>
        <taxon>Spermatophyta</taxon>
        <taxon>Magnoliopsida</taxon>
        <taxon>eudicotyledons</taxon>
        <taxon>Gunneridae</taxon>
        <taxon>Pentapetalae</taxon>
        <taxon>rosids</taxon>
        <taxon>malvids</taxon>
        <taxon>Brassicales</taxon>
        <taxon>Brassicaceae</taxon>
        <taxon>Brassiceae</taxon>
        <taxon>Brassica</taxon>
    </lineage>
</organism>
<dbReference type="AlphaFoldDB" id="A0A078J3L9"/>
<proteinExistence type="predicted"/>
<dbReference type="EMBL" id="LK033659">
    <property type="protein sequence ID" value="CDY58333.1"/>
    <property type="molecule type" value="Genomic_DNA"/>
</dbReference>
<reference evidence="1 2" key="1">
    <citation type="journal article" date="2014" name="Science">
        <title>Plant genetics. Early allopolyploid evolution in the post-Neolithic Brassica napus oilseed genome.</title>
        <authorList>
            <person name="Chalhoub B."/>
            <person name="Denoeud F."/>
            <person name="Liu S."/>
            <person name="Parkin I.A."/>
            <person name="Tang H."/>
            <person name="Wang X."/>
            <person name="Chiquet J."/>
            <person name="Belcram H."/>
            <person name="Tong C."/>
            <person name="Samans B."/>
            <person name="Correa M."/>
            <person name="Da Silva C."/>
            <person name="Just J."/>
            <person name="Falentin C."/>
            <person name="Koh C.S."/>
            <person name="Le Clainche I."/>
            <person name="Bernard M."/>
            <person name="Bento P."/>
            <person name="Noel B."/>
            <person name="Labadie K."/>
            <person name="Alberti A."/>
            <person name="Charles M."/>
            <person name="Arnaud D."/>
            <person name="Guo H."/>
            <person name="Daviaud C."/>
            <person name="Alamery S."/>
            <person name="Jabbari K."/>
            <person name="Zhao M."/>
            <person name="Edger P.P."/>
            <person name="Chelaifa H."/>
            <person name="Tack D."/>
            <person name="Lassalle G."/>
            <person name="Mestiri I."/>
            <person name="Schnel N."/>
            <person name="Le Paslier M.C."/>
            <person name="Fan G."/>
            <person name="Renault V."/>
            <person name="Bayer P.E."/>
            <person name="Golicz A.A."/>
            <person name="Manoli S."/>
            <person name="Lee T.H."/>
            <person name="Thi V.H."/>
            <person name="Chalabi S."/>
            <person name="Hu Q."/>
            <person name="Fan C."/>
            <person name="Tollenaere R."/>
            <person name="Lu Y."/>
            <person name="Battail C."/>
            <person name="Shen J."/>
            <person name="Sidebottom C.H."/>
            <person name="Wang X."/>
            <person name="Canaguier A."/>
            <person name="Chauveau A."/>
            <person name="Berard A."/>
            <person name="Deniot G."/>
            <person name="Guan M."/>
            <person name="Liu Z."/>
            <person name="Sun F."/>
            <person name="Lim Y.P."/>
            <person name="Lyons E."/>
            <person name="Town C.D."/>
            <person name="Bancroft I."/>
            <person name="Wang X."/>
            <person name="Meng J."/>
            <person name="Ma J."/>
            <person name="Pires J.C."/>
            <person name="King G.J."/>
            <person name="Brunel D."/>
            <person name="Delourme R."/>
            <person name="Renard M."/>
            <person name="Aury J.M."/>
            <person name="Adams K.L."/>
            <person name="Batley J."/>
            <person name="Snowdon R.J."/>
            <person name="Tost J."/>
            <person name="Edwards D."/>
            <person name="Zhou Y."/>
            <person name="Hua W."/>
            <person name="Sharpe A.G."/>
            <person name="Paterson A.H."/>
            <person name="Guan C."/>
            <person name="Wincker P."/>
        </authorList>
    </citation>
    <scope>NUCLEOTIDE SEQUENCE [LARGE SCALE GENOMIC DNA]</scope>
    <source>
        <strain evidence="2">cv. Darmor-bzh</strain>
    </source>
</reference>
<dbReference type="Proteomes" id="UP000028999">
    <property type="component" value="Unassembled WGS sequence"/>
</dbReference>
<keyword evidence="2" id="KW-1185">Reference proteome</keyword>